<dbReference type="InterPro" id="IPR050267">
    <property type="entry name" value="Anti-sigma-factor_SerPK"/>
</dbReference>
<organism evidence="3 4">
    <name type="scientific">Actinacidiphila epipremni</name>
    <dbReference type="NCBI Taxonomy" id="2053013"/>
    <lineage>
        <taxon>Bacteria</taxon>
        <taxon>Bacillati</taxon>
        <taxon>Actinomycetota</taxon>
        <taxon>Actinomycetes</taxon>
        <taxon>Kitasatosporales</taxon>
        <taxon>Streptomycetaceae</taxon>
        <taxon>Actinacidiphila</taxon>
    </lineage>
</organism>
<evidence type="ECO:0000313" key="4">
    <source>
        <dbReference type="Proteomes" id="UP000734511"/>
    </source>
</evidence>
<dbReference type="RefSeq" id="WP_167983927.1">
    <property type="nucleotide sequence ID" value="NZ_JAATEJ010000012.1"/>
</dbReference>
<keyword evidence="3" id="KW-0547">Nucleotide-binding</keyword>
<dbReference type="Proteomes" id="UP000734511">
    <property type="component" value="Unassembled WGS sequence"/>
</dbReference>
<evidence type="ECO:0000256" key="1">
    <source>
        <dbReference type="ARBA" id="ARBA00022527"/>
    </source>
</evidence>
<evidence type="ECO:0000259" key="2">
    <source>
        <dbReference type="Pfam" id="PF13581"/>
    </source>
</evidence>
<comment type="caution">
    <text evidence="3">The sequence shown here is derived from an EMBL/GenBank/DDBJ whole genome shotgun (WGS) entry which is preliminary data.</text>
</comment>
<dbReference type="CDD" id="cd16936">
    <property type="entry name" value="HATPase_RsbW-like"/>
    <property type="match status" value="1"/>
</dbReference>
<dbReference type="Gene3D" id="3.30.565.10">
    <property type="entry name" value="Histidine kinase-like ATPase, C-terminal domain"/>
    <property type="match status" value="1"/>
</dbReference>
<dbReference type="InterPro" id="IPR036890">
    <property type="entry name" value="HATPase_C_sf"/>
</dbReference>
<dbReference type="Pfam" id="PF13581">
    <property type="entry name" value="HATPase_c_2"/>
    <property type="match status" value="1"/>
</dbReference>
<evidence type="ECO:0000313" key="3">
    <source>
        <dbReference type="EMBL" id="NJP45063.1"/>
    </source>
</evidence>
<dbReference type="GO" id="GO:0005524">
    <property type="term" value="F:ATP binding"/>
    <property type="evidence" value="ECO:0007669"/>
    <property type="project" value="UniProtKB-KW"/>
</dbReference>
<dbReference type="PANTHER" id="PTHR35526:SF3">
    <property type="entry name" value="ANTI-SIGMA-F FACTOR RSBW"/>
    <property type="match status" value="1"/>
</dbReference>
<keyword evidence="1" id="KW-0418">Kinase</keyword>
<keyword evidence="3" id="KW-0067">ATP-binding</keyword>
<sequence>MSSEPSLRLARTTLPALLSTPAAARSFLRRTLAAWGLDPHRDTAELVMSELVTNAVKATPHPAPPHADLRDAPLVTVELRATAHVLRICVEDTAPGHPTLRTAPTDAETGRGLFLVAALSTRWNTTPTPTGGKSTWAELALAGSEHAGPLPGSAVPRG</sequence>
<reference evidence="3 4" key="1">
    <citation type="submission" date="2020-03" db="EMBL/GenBank/DDBJ databases">
        <title>WGS of actinomycetes isolated from Thailand.</title>
        <authorList>
            <person name="Thawai C."/>
        </authorList>
    </citation>
    <scope>NUCLEOTIDE SEQUENCE [LARGE SCALE GENOMIC DNA]</scope>
    <source>
        <strain evidence="3 4">PRB2-1</strain>
    </source>
</reference>
<keyword evidence="1" id="KW-0723">Serine/threonine-protein kinase</keyword>
<gene>
    <name evidence="3" type="ORF">HCN08_16915</name>
</gene>
<feature type="domain" description="Histidine kinase/HSP90-like ATPase" evidence="2">
    <location>
        <begin position="15"/>
        <end position="126"/>
    </location>
</feature>
<proteinExistence type="predicted"/>
<accession>A0ABX0ZMF3</accession>
<keyword evidence="1" id="KW-0808">Transferase</keyword>
<dbReference type="EMBL" id="JAATEJ010000012">
    <property type="protein sequence ID" value="NJP45063.1"/>
    <property type="molecule type" value="Genomic_DNA"/>
</dbReference>
<dbReference type="InterPro" id="IPR003594">
    <property type="entry name" value="HATPase_dom"/>
</dbReference>
<keyword evidence="4" id="KW-1185">Reference proteome</keyword>
<name>A0ABX0ZMF3_9ACTN</name>
<dbReference type="PANTHER" id="PTHR35526">
    <property type="entry name" value="ANTI-SIGMA-F FACTOR RSBW-RELATED"/>
    <property type="match status" value="1"/>
</dbReference>
<protein>
    <submittedName>
        <fullName evidence="3">ATP-binding protein</fullName>
    </submittedName>
</protein>
<dbReference type="SUPFAM" id="SSF55874">
    <property type="entry name" value="ATPase domain of HSP90 chaperone/DNA topoisomerase II/histidine kinase"/>
    <property type="match status" value="1"/>
</dbReference>